<gene>
    <name evidence="2" type="ORF">M407DRAFT_166458</name>
</gene>
<feature type="compositionally biased region" description="Polar residues" evidence="1">
    <location>
        <begin position="59"/>
        <end position="72"/>
    </location>
</feature>
<reference evidence="3" key="2">
    <citation type="submission" date="2015-01" db="EMBL/GenBank/DDBJ databases">
        <title>Evolutionary Origins and Diversification of the Mycorrhizal Mutualists.</title>
        <authorList>
            <consortium name="DOE Joint Genome Institute"/>
            <consortium name="Mycorrhizal Genomics Consortium"/>
            <person name="Kohler A."/>
            <person name="Kuo A."/>
            <person name="Nagy L.G."/>
            <person name="Floudas D."/>
            <person name="Copeland A."/>
            <person name="Barry K.W."/>
            <person name="Cichocki N."/>
            <person name="Veneault-Fourrey C."/>
            <person name="LaButti K."/>
            <person name="Lindquist E.A."/>
            <person name="Lipzen A."/>
            <person name="Lundell T."/>
            <person name="Morin E."/>
            <person name="Murat C."/>
            <person name="Riley R."/>
            <person name="Ohm R."/>
            <person name="Sun H."/>
            <person name="Tunlid A."/>
            <person name="Henrissat B."/>
            <person name="Grigoriev I.V."/>
            <person name="Hibbett D.S."/>
            <person name="Martin F."/>
        </authorList>
    </citation>
    <scope>NUCLEOTIDE SEQUENCE [LARGE SCALE GENOMIC DNA]</scope>
    <source>
        <strain evidence="3">MUT 4182</strain>
    </source>
</reference>
<accession>A0A0C3QW77</accession>
<evidence type="ECO:0000313" key="3">
    <source>
        <dbReference type="Proteomes" id="UP000054248"/>
    </source>
</evidence>
<protein>
    <submittedName>
        <fullName evidence="2">Uncharacterized protein</fullName>
    </submittedName>
</protein>
<dbReference type="EMBL" id="KN822945">
    <property type="protein sequence ID" value="KIO34011.1"/>
    <property type="molecule type" value="Genomic_DNA"/>
</dbReference>
<dbReference type="AlphaFoldDB" id="A0A0C3QW77"/>
<keyword evidence="3" id="KW-1185">Reference proteome</keyword>
<evidence type="ECO:0000313" key="2">
    <source>
        <dbReference type="EMBL" id="KIO34011.1"/>
    </source>
</evidence>
<dbReference type="HOGENOM" id="CLU_2724085_0_0_1"/>
<organism evidence="2 3">
    <name type="scientific">Tulasnella calospora MUT 4182</name>
    <dbReference type="NCBI Taxonomy" id="1051891"/>
    <lineage>
        <taxon>Eukaryota</taxon>
        <taxon>Fungi</taxon>
        <taxon>Dikarya</taxon>
        <taxon>Basidiomycota</taxon>
        <taxon>Agaricomycotina</taxon>
        <taxon>Agaricomycetes</taxon>
        <taxon>Cantharellales</taxon>
        <taxon>Tulasnellaceae</taxon>
        <taxon>Tulasnella</taxon>
    </lineage>
</organism>
<dbReference type="Proteomes" id="UP000054248">
    <property type="component" value="Unassembled WGS sequence"/>
</dbReference>
<feature type="compositionally biased region" description="Basic and acidic residues" evidence="1">
    <location>
        <begin position="31"/>
        <end position="41"/>
    </location>
</feature>
<feature type="region of interest" description="Disordered" evidence="1">
    <location>
        <begin position="24"/>
        <end position="72"/>
    </location>
</feature>
<evidence type="ECO:0000256" key="1">
    <source>
        <dbReference type="SAM" id="MobiDB-lite"/>
    </source>
</evidence>
<sequence length="72" mass="8370">MSTFLRTRRGRDGEKGMTVMNVTKKKRRGWEKRNQKTRDRGQGMGGAEPLPDDERKIKQGNNSKNTTYIGKW</sequence>
<proteinExistence type="predicted"/>
<name>A0A0C3QW77_9AGAM</name>
<reference evidence="2 3" key="1">
    <citation type="submission" date="2014-04" db="EMBL/GenBank/DDBJ databases">
        <authorList>
            <consortium name="DOE Joint Genome Institute"/>
            <person name="Kuo A."/>
            <person name="Girlanda M."/>
            <person name="Perotto S."/>
            <person name="Kohler A."/>
            <person name="Nagy L.G."/>
            <person name="Floudas D."/>
            <person name="Copeland A."/>
            <person name="Barry K.W."/>
            <person name="Cichocki N."/>
            <person name="Veneault-Fourrey C."/>
            <person name="LaButti K."/>
            <person name="Lindquist E.A."/>
            <person name="Lipzen A."/>
            <person name="Lundell T."/>
            <person name="Morin E."/>
            <person name="Murat C."/>
            <person name="Sun H."/>
            <person name="Tunlid A."/>
            <person name="Henrissat B."/>
            <person name="Grigoriev I.V."/>
            <person name="Hibbett D.S."/>
            <person name="Martin F."/>
            <person name="Nordberg H.P."/>
            <person name="Cantor M.N."/>
            <person name="Hua S.X."/>
        </authorList>
    </citation>
    <scope>NUCLEOTIDE SEQUENCE [LARGE SCALE GENOMIC DNA]</scope>
    <source>
        <strain evidence="2 3">MUT 4182</strain>
    </source>
</reference>